<name>A0A843SF68_9BURK</name>
<organism evidence="2 3">
    <name type="scientific">Rugamonas rivuli</name>
    <dbReference type="NCBI Taxonomy" id="2743358"/>
    <lineage>
        <taxon>Bacteria</taxon>
        <taxon>Pseudomonadati</taxon>
        <taxon>Pseudomonadota</taxon>
        <taxon>Betaproteobacteria</taxon>
        <taxon>Burkholderiales</taxon>
        <taxon>Oxalobacteraceae</taxon>
        <taxon>Telluria group</taxon>
        <taxon>Rugamonas</taxon>
    </lineage>
</organism>
<evidence type="ECO:0000313" key="2">
    <source>
        <dbReference type="EMBL" id="MQA20694.1"/>
    </source>
</evidence>
<evidence type="ECO:0000313" key="3">
    <source>
        <dbReference type="Proteomes" id="UP000444318"/>
    </source>
</evidence>
<dbReference type="Proteomes" id="UP000444318">
    <property type="component" value="Unassembled WGS sequence"/>
</dbReference>
<gene>
    <name evidence="2" type="ORF">GEV01_14325</name>
</gene>
<dbReference type="RefSeq" id="WP_152805322.1">
    <property type="nucleotide sequence ID" value="NZ_WHUF01000003.1"/>
</dbReference>
<reference evidence="2 3" key="1">
    <citation type="submission" date="2019-10" db="EMBL/GenBank/DDBJ databases">
        <title>Two novel species isolated from a subtropical stream in China.</title>
        <authorList>
            <person name="Lu H."/>
        </authorList>
    </citation>
    <scope>NUCLEOTIDE SEQUENCE [LARGE SCALE GENOMIC DNA]</scope>
    <source>
        <strain evidence="2 3">FT103W</strain>
    </source>
</reference>
<keyword evidence="3" id="KW-1185">Reference proteome</keyword>
<comment type="caution">
    <text evidence="2">The sequence shown here is derived from an EMBL/GenBank/DDBJ whole genome shotgun (WGS) entry which is preliminary data.</text>
</comment>
<evidence type="ECO:0000256" key="1">
    <source>
        <dbReference type="SAM" id="MobiDB-lite"/>
    </source>
</evidence>
<feature type="region of interest" description="Disordered" evidence="1">
    <location>
        <begin position="153"/>
        <end position="249"/>
    </location>
</feature>
<accession>A0A843SF68</accession>
<dbReference type="AlphaFoldDB" id="A0A843SF68"/>
<dbReference type="EMBL" id="WHUF01000003">
    <property type="protein sequence ID" value="MQA20694.1"/>
    <property type="molecule type" value="Genomic_DNA"/>
</dbReference>
<feature type="compositionally biased region" description="Polar residues" evidence="1">
    <location>
        <begin position="195"/>
        <end position="206"/>
    </location>
</feature>
<feature type="compositionally biased region" description="Basic residues" evidence="1">
    <location>
        <begin position="233"/>
        <end position="243"/>
    </location>
</feature>
<protein>
    <submittedName>
        <fullName evidence="2">Uncharacterized protein</fullName>
    </submittedName>
</protein>
<proteinExistence type="predicted"/>
<sequence>MPTHSLQFPIRVPDDVLVELGEFTGLFWSDVFGLEPFVCEAIRNYINPPPPPPQQQPATLSEAGYQWKELFLPEGTRLRASFDRQQYFAIVEGAEIKYGKHAVSPSCFANLQGSGNRNAWKAIWLRLPGSDAWLLADVCRAARKAAIARLLAGETQEDRRPPPAAIEPAQDQVTQASKRRTASPAAADIERTRTGRQPTARQSAPRQPSLRPPSAPAATPGNGTQPKNGSGRGARRRKRRATKHVSGNP</sequence>